<evidence type="ECO:0000256" key="4">
    <source>
        <dbReference type="ARBA" id="ARBA00012448"/>
    </source>
</evidence>
<evidence type="ECO:0000256" key="8">
    <source>
        <dbReference type="ARBA" id="ARBA00022801"/>
    </source>
</evidence>
<dbReference type="UniPathway" id="UPA00219"/>
<evidence type="ECO:0000256" key="12">
    <source>
        <dbReference type="ARBA" id="ARBA00034000"/>
    </source>
</evidence>
<dbReference type="SMART" id="SM00936">
    <property type="entry name" value="PBP5_C"/>
    <property type="match status" value="1"/>
</dbReference>
<dbReference type="EC" id="3.4.16.4" evidence="4"/>
<evidence type="ECO:0000256" key="6">
    <source>
        <dbReference type="ARBA" id="ARBA00022670"/>
    </source>
</evidence>
<dbReference type="KEGG" id="ifn:GM661_11155"/>
<comment type="pathway">
    <text evidence="2">Cell wall biogenesis; peptidoglycan biosynthesis.</text>
</comment>
<evidence type="ECO:0000256" key="7">
    <source>
        <dbReference type="ARBA" id="ARBA00022729"/>
    </source>
</evidence>
<evidence type="ECO:0000313" key="17">
    <source>
        <dbReference type="EMBL" id="QTL98486.1"/>
    </source>
</evidence>
<evidence type="ECO:0000256" key="15">
    <source>
        <dbReference type="RuleBase" id="RU004016"/>
    </source>
</evidence>
<accession>A0A8A7K9P9</accession>
<dbReference type="PRINTS" id="PR00725">
    <property type="entry name" value="DADACBPTASE1"/>
</dbReference>
<keyword evidence="8" id="KW-0378">Hydrolase</keyword>
<feature type="active site" description="Acyl-ester intermediate" evidence="13">
    <location>
        <position position="64"/>
    </location>
</feature>
<organism evidence="17 18">
    <name type="scientific">Iocasia fonsfrigidae</name>
    <dbReference type="NCBI Taxonomy" id="2682810"/>
    <lineage>
        <taxon>Bacteria</taxon>
        <taxon>Bacillati</taxon>
        <taxon>Bacillota</taxon>
        <taxon>Clostridia</taxon>
        <taxon>Halanaerobiales</taxon>
        <taxon>Halanaerobiaceae</taxon>
        <taxon>Iocasia</taxon>
    </lineage>
</organism>
<keyword evidence="5 17" id="KW-0121">Carboxypeptidase</keyword>
<dbReference type="GO" id="GO:0071555">
    <property type="term" value="P:cell wall organization"/>
    <property type="evidence" value="ECO:0007669"/>
    <property type="project" value="UniProtKB-KW"/>
</dbReference>
<proteinExistence type="inferred from homology"/>
<dbReference type="PANTHER" id="PTHR21581">
    <property type="entry name" value="D-ALANYL-D-ALANINE CARBOXYPEPTIDASE"/>
    <property type="match status" value="1"/>
</dbReference>
<comment type="similarity">
    <text evidence="3 15">Belongs to the peptidase S11 family.</text>
</comment>
<dbReference type="GO" id="GO:0009252">
    <property type="term" value="P:peptidoglycan biosynthetic process"/>
    <property type="evidence" value="ECO:0007669"/>
    <property type="project" value="UniProtKB-UniPathway"/>
</dbReference>
<dbReference type="Pfam" id="PF07943">
    <property type="entry name" value="PBP5_C"/>
    <property type="match status" value="1"/>
</dbReference>
<dbReference type="PANTHER" id="PTHR21581:SF6">
    <property type="entry name" value="TRAFFICKING PROTEIN PARTICLE COMPLEX SUBUNIT 12"/>
    <property type="match status" value="1"/>
</dbReference>
<dbReference type="AlphaFoldDB" id="A0A8A7K9P9"/>
<reference evidence="17" key="1">
    <citation type="submission" date="2019-12" db="EMBL/GenBank/DDBJ databases">
        <authorList>
            <person name="zhang j."/>
            <person name="sun C.M."/>
        </authorList>
    </citation>
    <scope>NUCLEOTIDE SEQUENCE</scope>
    <source>
        <strain evidence="17">NS-1</strain>
    </source>
</reference>
<keyword evidence="18" id="KW-1185">Reference proteome</keyword>
<evidence type="ECO:0000256" key="5">
    <source>
        <dbReference type="ARBA" id="ARBA00022645"/>
    </source>
</evidence>
<evidence type="ECO:0000256" key="9">
    <source>
        <dbReference type="ARBA" id="ARBA00022960"/>
    </source>
</evidence>
<dbReference type="GO" id="GO:0006508">
    <property type="term" value="P:proteolysis"/>
    <property type="evidence" value="ECO:0007669"/>
    <property type="project" value="UniProtKB-KW"/>
</dbReference>
<dbReference type="GO" id="GO:0008360">
    <property type="term" value="P:regulation of cell shape"/>
    <property type="evidence" value="ECO:0007669"/>
    <property type="project" value="UniProtKB-KW"/>
</dbReference>
<dbReference type="InterPro" id="IPR015956">
    <property type="entry name" value="Peniciliin-bd_prot_C_sf"/>
</dbReference>
<keyword evidence="11" id="KW-0961">Cell wall biogenesis/degradation</keyword>
<name>A0A8A7K9P9_9FIRM</name>
<dbReference type="InterPro" id="IPR012338">
    <property type="entry name" value="Beta-lactam/transpept-like"/>
</dbReference>
<evidence type="ECO:0000256" key="14">
    <source>
        <dbReference type="PIRSR" id="PIRSR618044-2"/>
    </source>
</evidence>
<sequence>MFLKIFKSFLVVVIVTTLITLPIMAEQPDFDLNSKSAILMEYETGEIIFEKNAHLKLPPASMTKIMTMLLAVEAIEQGRAELADKLVVSEFAASMGGSQIWLEPGEEMTLEEMLRAIAIVSANDACVAVAEYLYGTEEAFVKRMNERARELGLKNTYYYNTNGLPADNEEIQGNYTTAYDLAVLAREILKYPEVLKWTSTWIDYLRDGSSVLNNTNRLVRHYLGADGLKTGYTEEAKFCLTSTARRDSIRFIAVVMAADDSKTRFAEAAELLSFGFSTYQGYEVAAKDEFIAEVKIPNGKEETARGIIKEELIVPVKKGNEDSIRKEVFLDELIRAPLNKGDKIGELRAYKGNLLLKSSDIILDRDVEKAGIFQLVLRIITRIIQLIINLF</sequence>
<evidence type="ECO:0000256" key="10">
    <source>
        <dbReference type="ARBA" id="ARBA00022984"/>
    </source>
</evidence>
<evidence type="ECO:0000259" key="16">
    <source>
        <dbReference type="SMART" id="SM00936"/>
    </source>
</evidence>
<dbReference type="Gene3D" id="3.40.710.10">
    <property type="entry name" value="DD-peptidase/beta-lactamase superfamily"/>
    <property type="match status" value="1"/>
</dbReference>
<dbReference type="GO" id="GO:0009002">
    <property type="term" value="F:serine-type D-Ala-D-Ala carboxypeptidase activity"/>
    <property type="evidence" value="ECO:0007669"/>
    <property type="project" value="UniProtKB-EC"/>
</dbReference>
<feature type="domain" description="Peptidase S11 D-Ala-D-Ala carboxypeptidase A C-terminal" evidence="16">
    <location>
        <begin position="279"/>
        <end position="369"/>
    </location>
</feature>
<feature type="active site" evidence="13">
    <location>
        <position position="121"/>
    </location>
</feature>
<keyword evidence="7" id="KW-0732">Signal</keyword>
<dbReference type="SUPFAM" id="SSF69189">
    <property type="entry name" value="Penicillin-binding protein associated domain"/>
    <property type="match status" value="1"/>
</dbReference>
<gene>
    <name evidence="17" type="ORF">GM661_11155</name>
</gene>
<feature type="active site" description="Acyl-ester intermediate" evidence="13">
    <location>
        <position position="61"/>
    </location>
</feature>
<feature type="binding site" evidence="14">
    <location>
        <position position="229"/>
    </location>
    <ligand>
        <name>substrate</name>
    </ligand>
</feature>
<evidence type="ECO:0000256" key="1">
    <source>
        <dbReference type="ARBA" id="ARBA00003217"/>
    </source>
</evidence>
<dbReference type="InterPro" id="IPR012907">
    <property type="entry name" value="Peptidase_S11_C"/>
</dbReference>
<evidence type="ECO:0000313" key="18">
    <source>
        <dbReference type="Proteomes" id="UP000665020"/>
    </source>
</evidence>
<dbReference type="RefSeq" id="WP_230866906.1">
    <property type="nucleotide sequence ID" value="NZ_CP046640.1"/>
</dbReference>
<keyword evidence="9" id="KW-0133">Cell shape</keyword>
<keyword evidence="10" id="KW-0573">Peptidoglycan synthesis</keyword>
<dbReference type="EMBL" id="CP046640">
    <property type="protein sequence ID" value="QTL98486.1"/>
    <property type="molecule type" value="Genomic_DNA"/>
</dbReference>
<evidence type="ECO:0000256" key="3">
    <source>
        <dbReference type="ARBA" id="ARBA00007164"/>
    </source>
</evidence>
<comment type="catalytic activity">
    <reaction evidence="12">
        <text>Preferential cleavage: (Ac)2-L-Lys-D-Ala-|-D-Ala. Also transpeptidation of peptidyl-alanyl moieties that are N-acyl substituents of D-alanine.</text>
        <dbReference type="EC" id="3.4.16.4"/>
    </reaction>
</comment>
<dbReference type="Gene3D" id="2.60.410.10">
    <property type="entry name" value="D-Ala-D-Ala carboxypeptidase, C-terminal domain"/>
    <property type="match status" value="1"/>
</dbReference>
<keyword evidence="6" id="KW-0645">Protease</keyword>
<dbReference type="InterPro" id="IPR018044">
    <property type="entry name" value="Peptidase_S11"/>
</dbReference>
<evidence type="ECO:0000256" key="11">
    <source>
        <dbReference type="ARBA" id="ARBA00023316"/>
    </source>
</evidence>
<dbReference type="SUPFAM" id="SSF56601">
    <property type="entry name" value="beta-lactamase/transpeptidase-like"/>
    <property type="match status" value="1"/>
</dbReference>
<comment type="function">
    <text evidence="1">Removes C-terminal D-alanyl residues from sugar-peptide cell wall precursors.</text>
</comment>
<evidence type="ECO:0000256" key="13">
    <source>
        <dbReference type="PIRSR" id="PIRSR618044-1"/>
    </source>
</evidence>
<dbReference type="InterPro" id="IPR037167">
    <property type="entry name" value="Peptidase_S11_C_sf"/>
</dbReference>
<dbReference type="Proteomes" id="UP000665020">
    <property type="component" value="Chromosome"/>
</dbReference>
<dbReference type="Pfam" id="PF00768">
    <property type="entry name" value="Peptidase_S11"/>
    <property type="match status" value="1"/>
</dbReference>
<evidence type="ECO:0000256" key="2">
    <source>
        <dbReference type="ARBA" id="ARBA00004752"/>
    </source>
</evidence>
<dbReference type="InterPro" id="IPR001967">
    <property type="entry name" value="Peptidase_S11_N"/>
</dbReference>
<protein>
    <recommendedName>
        <fullName evidence="4">serine-type D-Ala-D-Ala carboxypeptidase</fullName>
        <ecNumber evidence="4">3.4.16.4</ecNumber>
    </recommendedName>
</protein>